<evidence type="ECO:0000313" key="4">
    <source>
        <dbReference type="Proteomes" id="UP000789831"/>
    </source>
</evidence>
<dbReference type="AlphaFoldDB" id="A0A9N9AML5"/>
<feature type="region of interest" description="Disordered" evidence="1">
    <location>
        <begin position="167"/>
        <end position="225"/>
    </location>
</feature>
<organism evidence="3 4">
    <name type="scientific">Ambispora gerdemannii</name>
    <dbReference type="NCBI Taxonomy" id="144530"/>
    <lineage>
        <taxon>Eukaryota</taxon>
        <taxon>Fungi</taxon>
        <taxon>Fungi incertae sedis</taxon>
        <taxon>Mucoromycota</taxon>
        <taxon>Glomeromycotina</taxon>
        <taxon>Glomeromycetes</taxon>
        <taxon>Archaeosporales</taxon>
        <taxon>Ambisporaceae</taxon>
        <taxon>Ambispora</taxon>
    </lineage>
</organism>
<reference evidence="3" key="1">
    <citation type="submission" date="2021-06" db="EMBL/GenBank/DDBJ databases">
        <authorList>
            <person name="Kallberg Y."/>
            <person name="Tangrot J."/>
            <person name="Rosling A."/>
        </authorList>
    </citation>
    <scope>NUCLEOTIDE SEQUENCE</scope>
    <source>
        <strain evidence="3">MT106</strain>
    </source>
</reference>
<dbReference type="EMBL" id="CAJVPL010000867">
    <property type="protein sequence ID" value="CAG8536054.1"/>
    <property type="molecule type" value="Genomic_DNA"/>
</dbReference>
<keyword evidence="4" id="KW-1185">Reference proteome</keyword>
<dbReference type="Proteomes" id="UP000789831">
    <property type="component" value="Unassembled WGS sequence"/>
</dbReference>
<dbReference type="OrthoDB" id="2404727at2759"/>
<evidence type="ECO:0000313" key="3">
    <source>
        <dbReference type="EMBL" id="CAG8536054.1"/>
    </source>
</evidence>
<accession>A0A9N9AML5</accession>
<evidence type="ECO:0000256" key="2">
    <source>
        <dbReference type="SAM" id="SignalP"/>
    </source>
</evidence>
<comment type="caution">
    <text evidence="3">The sequence shown here is derived from an EMBL/GenBank/DDBJ whole genome shotgun (WGS) entry which is preliminary data.</text>
</comment>
<feature type="chain" id="PRO_5040269338" evidence="2">
    <location>
        <begin position="23"/>
        <end position="256"/>
    </location>
</feature>
<evidence type="ECO:0000256" key="1">
    <source>
        <dbReference type="SAM" id="MobiDB-lite"/>
    </source>
</evidence>
<feature type="compositionally biased region" description="Low complexity" evidence="1">
    <location>
        <begin position="182"/>
        <end position="225"/>
    </location>
</feature>
<gene>
    <name evidence="3" type="ORF">AGERDE_LOCUS5949</name>
</gene>
<proteinExistence type="predicted"/>
<sequence length="256" mass="26378">MLFKNLLPILATFLAAPYLVNAFPNGAGTCDADPAAISKGHGASLQPNSGGPNGFTISTAMNGATYDITLNGPKSIKGLLVYVVNAKGDRIGDFTVPTGLQAKACGGTGTNTLTQKDATLKKLPMKLSYNAGAAKTGQWKVMSLVVQDKLNWNKLDDTTFDLATGKVVTNGTSTSPNPPTTSSPTTSKNDTNTPATTNPDGTNTTDSTAPTTTTSPTSGDTASASGASYQADISSFVSTYSAIIALVCLFQTMNRF</sequence>
<protein>
    <submittedName>
        <fullName evidence="3">351_t:CDS:1</fullName>
    </submittedName>
</protein>
<keyword evidence="2" id="KW-0732">Signal</keyword>
<feature type="signal peptide" evidence="2">
    <location>
        <begin position="1"/>
        <end position="22"/>
    </location>
</feature>
<name>A0A9N9AML5_9GLOM</name>